<feature type="transmembrane region" description="Helical" evidence="1">
    <location>
        <begin position="102"/>
        <end position="132"/>
    </location>
</feature>
<dbReference type="PATRIC" id="fig|1217691.3.peg.1011"/>
<dbReference type="Proteomes" id="UP000014024">
    <property type="component" value="Unassembled WGS sequence"/>
</dbReference>
<sequence>MEKQQGIFERFALRISDWSEKWFPDSYIFALLGVIIVSIAALGIGAPIHDVATSFGNGFWSLIPFTLQMTMLIIVGYVVSVSKPVKFLIRKMARIPNSGRGAIVLVATVSLLISLVNWAVSTILTALLVIALAKRKELNMDYRAAAAAAIIGMGATWALGISSSAAQLQANKTSLPESIYNLTGVIPFTETIFLWQSIAMTIILVIVSIAIAYWSAPKGNNVKTIDSFDVQFEEDKPHEEQSTRPGDWLENSPILTIIVVALGLIWMFFEFSKSNPIIAISSLNTYNFVFLMLGLALHGTPRNFLNAVSKAVPAVSGILIQFPLYGSIAFIMTQALNSQDLSLSHYIAEFFVSIASKETFAIVMGIYSAILGFFVPSGGGKWIIEAPYVMQAANDLKVHLGWSVQIYNAAEALPNLINPFFMLPMLGILKLKAKDVIGFTVTQLVVHFPLVLFLLWFFGRTLSYTSPTF</sequence>
<feature type="transmembrane region" description="Helical" evidence="1">
    <location>
        <begin position="144"/>
        <end position="162"/>
    </location>
</feature>
<keyword evidence="1" id="KW-0812">Transmembrane</keyword>
<feature type="transmembrane region" description="Helical" evidence="1">
    <location>
        <begin position="318"/>
        <end position="338"/>
    </location>
</feature>
<feature type="transmembrane region" description="Helical" evidence="1">
    <location>
        <begin position="192"/>
        <end position="214"/>
    </location>
</feature>
<keyword evidence="1" id="KW-0472">Membrane</keyword>
<dbReference type="EMBL" id="APQM01000006">
    <property type="protein sequence ID" value="EOQ69335.1"/>
    <property type="molecule type" value="Genomic_DNA"/>
</dbReference>
<evidence type="ECO:0000313" key="2">
    <source>
        <dbReference type="EMBL" id="EOQ69335.1"/>
    </source>
</evidence>
<accession>R8YIT8</accession>
<proteinExistence type="predicted"/>
<dbReference type="OrthoDB" id="9342495at2"/>
<feature type="transmembrane region" description="Helical" evidence="1">
    <location>
        <begin position="359"/>
        <end position="384"/>
    </location>
</feature>
<dbReference type="RefSeq" id="WP_016141082.1">
    <property type="nucleotide sequence ID" value="NZ_KB976987.1"/>
</dbReference>
<gene>
    <name evidence="2" type="ORF">F931_01023</name>
</gene>
<dbReference type="InterPro" id="IPR006160">
    <property type="entry name" value="SCFA_transpt_AtoE"/>
</dbReference>
<dbReference type="Pfam" id="PF02667">
    <property type="entry name" value="SCFA_trans"/>
    <property type="match status" value="1"/>
</dbReference>
<dbReference type="PANTHER" id="PTHR41983">
    <property type="entry name" value="SHORT-CHAIN FATTY ACID TRANSPORTER-RELATED"/>
    <property type="match status" value="1"/>
</dbReference>
<feature type="transmembrane region" description="Helical" evidence="1">
    <location>
        <begin position="58"/>
        <end position="81"/>
    </location>
</feature>
<feature type="transmembrane region" description="Helical" evidence="1">
    <location>
        <begin position="252"/>
        <end position="269"/>
    </location>
</feature>
<feature type="transmembrane region" description="Helical" evidence="1">
    <location>
        <begin position="276"/>
        <end position="298"/>
    </location>
</feature>
<name>R8YIT8_ACIPI</name>
<organism evidence="2 3">
    <name type="scientific">Acinetobacter pittii ANC 4050</name>
    <dbReference type="NCBI Taxonomy" id="1217691"/>
    <lineage>
        <taxon>Bacteria</taxon>
        <taxon>Pseudomonadati</taxon>
        <taxon>Pseudomonadota</taxon>
        <taxon>Gammaproteobacteria</taxon>
        <taxon>Moraxellales</taxon>
        <taxon>Moraxellaceae</taxon>
        <taxon>Acinetobacter</taxon>
        <taxon>Acinetobacter calcoaceticus/baumannii complex</taxon>
    </lineage>
</organism>
<feature type="transmembrane region" description="Helical" evidence="1">
    <location>
        <begin position="404"/>
        <end position="429"/>
    </location>
</feature>
<evidence type="ECO:0000313" key="3">
    <source>
        <dbReference type="Proteomes" id="UP000014024"/>
    </source>
</evidence>
<protein>
    <submittedName>
        <fullName evidence="2">TIGR00366 family protein</fullName>
    </submittedName>
</protein>
<dbReference type="PANTHER" id="PTHR41983:SF2">
    <property type="entry name" value="SHORT-CHAIN FATTY ACID TRANSPORTER-RELATED"/>
    <property type="match status" value="1"/>
</dbReference>
<feature type="transmembrane region" description="Helical" evidence="1">
    <location>
        <begin position="27"/>
        <end position="46"/>
    </location>
</feature>
<dbReference type="HOGENOM" id="CLU_037744_0_0_6"/>
<dbReference type="GO" id="GO:0005886">
    <property type="term" value="C:plasma membrane"/>
    <property type="evidence" value="ECO:0007669"/>
    <property type="project" value="TreeGrafter"/>
</dbReference>
<comment type="caution">
    <text evidence="2">The sequence shown here is derived from an EMBL/GenBank/DDBJ whole genome shotgun (WGS) entry which is preliminary data.</text>
</comment>
<reference evidence="2 3" key="1">
    <citation type="submission" date="2013-02" db="EMBL/GenBank/DDBJ databases">
        <title>The Genome Sequence of Acinetobacter sp. ANC 4050.</title>
        <authorList>
            <consortium name="The Broad Institute Genome Sequencing Platform"/>
            <consortium name="The Broad Institute Genome Sequencing Center for Infectious Disease"/>
            <person name="Cerqueira G."/>
            <person name="Feldgarden M."/>
            <person name="Courvalin P."/>
            <person name="Perichon B."/>
            <person name="Grillot-Courvalin C."/>
            <person name="Clermont D."/>
            <person name="Rocha E."/>
            <person name="Yoon E.-J."/>
            <person name="Nemec A."/>
            <person name="Walker B."/>
            <person name="Young S.K."/>
            <person name="Zeng Q."/>
            <person name="Gargeya S."/>
            <person name="Fitzgerald M."/>
            <person name="Haas B."/>
            <person name="Abouelleil A."/>
            <person name="Alvarado L."/>
            <person name="Arachchi H.M."/>
            <person name="Berlin A.M."/>
            <person name="Chapman S.B."/>
            <person name="Dewar J."/>
            <person name="Goldberg J."/>
            <person name="Griggs A."/>
            <person name="Gujja S."/>
            <person name="Hansen M."/>
            <person name="Howarth C."/>
            <person name="Imamovic A."/>
            <person name="Larimer J."/>
            <person name="McCowan C."/>
            <person name="Murphy C."/>
            <person name="Neiman D."/>
            <person name="Pearson M."/>
            <person name="Priest M."/>
            <person name="Roberts A."/>
            <person name="Saif S."/>
            <person name="Shea T."/>
            <person name="Sisk P."/>
            <person name="Sykes S."/>
            <person name="Wortman J."/>
            <person name="Nusbaum C."/>
            <person name="Birren B."/>
        </authorList>
    </citation>
    <scope>NUCLEOTIDE SEQUENCE [LARGE SCALE GENOMIC DNA]</scope>
    <source>
        <strain evidence="2 3">ANC 4050</strain>
    </source>
</reference>
<feature type="transmembrane region" description="Helical" evidence="1">
    <location>
        <begin position="436"/>
        <end position="459"/>
    </location>
</feature>
<dbReference type="AlphaFoldDB" id="R8YIT8"/>
<evidence type="ECO:0000256" key="1">
    <source>
        <dbReference type="SAM" id="Phobius"/>
    </source>
</evidence>
<keyword evidence="1" id="KW-1133">Transmembrane helix</keyword>